<dbReference type="Gene3D" id="1.10.4020.10">
    <property type="entry name" value="DNA breaking-rejoining enzymes"/>
    <property type="match status" value="1"/>
</dbReference>
<evidence type="ECO:0000313" key="3">
    <source>
        <dbReference type="Ensembl" id="ENSPMRP00000001476.1"/>
    </source>
</evidence>
<reference evidence="3" key="2">
    <citation type="submission" date="2025-08" db="UniProtKB">
        <authorList>
            <consortium name="Ensembl"/>
        </authorList>
    </citation>
    <scope>IDENTIFICATION</scope>
</reference>
<protein>
    <recommendedName>
        <fullName evidence="2">SCAN box domain-containing protein</fullName>
    </recommendedName>
</protein>
<sequence>STGREPLPRRPSAWFPVTWLLAGMEPPEGPRNWTSISRINVITCSFIRFRHFCYQEAKGPREVCSRLHHLCRQWLKPELHTKSQILDLVILEQFLAVLPPEMGNWVRECEAETSSQAVALAEGFLLSRAEEKKQEEPQVRNFNSRAKNSREDRLLCTELNPRTIESRMQQSDWSAGATQSSFRWK</sequence>
<dbReference type="InterPro" id="IPR050916">
    <property type="entry name" value="SCAN-C2H2_zinc_finger"/>
</dbReference>
<dbReference type="Proteomes" id="UP000472272">
    <property type="component" value="Chromosome 2"/>
</dbReference>
<accession>A0A670HPM4</accession>
<dbReference type="PANTHER" id="PTHR45935:SF15">
    <property type="entry name" value="SCAN BOX DOMAIN-CONTAINING PROTEIN"/>
    <property type="match status" value="1"/>
</dbReference>
<dbReference type="SUPFAM" id="SSF47353">
    <property type="entry name" value="Retrovirus capsid dimerization domain-like"/>
    <property type="match status" value="1"/>
</dbReference>
<dbReference type="PROSITE" id="PS50804">
    <property type="entry name" value="SCAN_BOX"/>
    <property type="match status" value="1"/>
</dbReference>
<evidence type="ECO:0000256" key="1">
    <source>
        <dbReference type="ARBA" id="ARBA00023242"/>
    </source>
</evidence>
<reference evidence="3" key="3">
    <citation type="submission" date="2025-09" db="UniProtKB">
        <authorList>
            <consortium name="Ensembl"/>
        </authorList>
    </citation>
    <scope>IDENTIFICATION</scope>
</reference>
<proteinExistence type="predicted"/>
<dbReference type="InterPro" id="IPR003309">
    <property type="entry name" value="SCAN_dom"/>
</dbReference>
<dbReference type="Pfam" id="PF02023">
    <property type="entry name" value="SCAN"/>
    <property type="match status" value="1"/>
</dbReference>
<dbReference type="SMART" id="SM00431">
    <property type="entry name" value="SCAN"/>
    <property type="match status" value="1"/>
</dbReference>
<reference evidence="3 4" key="1">
    <citation type="journal article" date="2019" name="Proc. Natl. Acad. Sci. U.S.A.">
        <title>Regulatory changes in pterin and carotenoid genes underlie balanced color polymorphisms in the wall lizard.</title>
        <authorList>
            <person name="Andrade P."/>
            <person name="Pinho C."/>
            <person name="Perez I de Lanuza G."/>
            <person name="Afonso S."/>
            <person name="Brejcha J."/>
            <person name="Rubin C.J."/>
            <person name="Wallerman O."/>
            <person name="Pereira P."/>
            <person name="Sabatino S.J."/>
            <person name="Bellati A."/>
            <person name="Pellitteri-Rosa D."/>
            <person name="Bosakova Z."/>
            <person name="Bunikis I."/>
            <person name="Carretero M.A."/>
            <person name="Feiner N."/>
            <person name="Marsik P."/>
            <person name="Pauperio F."/>
            <person name="Salvi D."/>
            <person name="Soler L."/>
            <person name="While G.M."/>
            <person name="Uller T."/>
            <person name="Font E."/>
            <person name="Andersson L."/>
            <person name="Carneiro M."/>
        </authorList>
    </citation>
    <scope>NUCLEOTIDE SEQUENCE</scope>
</reference>
<dbReference type="Ensembl" id="ENSPMRT00000001566.1">
    <property type="protein sequence ID" value="ENSPMRP00000001476.1"/>
    <property type="gene ID" value="ENSPMRG00000001102.1"/>
</dbReference>
<dbReference type="AlphaFoldDB" id="A0A670HPM4"/>
<name>A0A670HPM4_PODMU</name>
<dbReference type="GeneTree" id="ENSGT00940000154715"/>
<organism evidence="3 4">
    <name type="scientific">Podarcis muralis</name>
    <name type="common">Wall lizard</name>
    <name type="synonym">Lacerta muralis</name>
    <dbReference type="NCBI Taxonomy" id="64176"/>
    <lineage>
        <taxon>Eukaryota</taxon>
        <taxon>Metazoa</taxon>
        <taxon>Chordata</taxon>
        <taxon>Craniata</taxon>
        <taxon>Vertebrata</taxon>
        <taxon>Euteleostomi</taxon>
        <taxon>Lepidosauria</taxon>
        <taxon>Squamata</taxon>
        <taxon>Bifurcata</taxon>
        <taxon>Unidentata</taxon>
        <taxon>Episquamata</taxon>
        <taxon>Laterata</taxon>
        <taxon>Lacertibaenia</taxon>
        <taxon>Lacertidae</taxon>
        <taxon>Podarcis</taxon>
    </lineage>
</organism>
<feature type="domain" description="SCAN box" evidence="2">
    <location>
        <begin position="48"/>
        <end position="124"/>
    </location>
</feature>
<keyword evidence="1" id="KW-0539">Nucleus</keyword>
<keyword evidence="4" id="KW-1185">Reference proteome</keyword>
<dbReference type="FunFam" id="1.10.4020.10:FF:000005">
    <property type="entry name" value="Uncharacterized protein"/>
    <property type="match status" value="1"/>
</dbReference>
<evidence type="ECO:0000259" key="2">
    <source>
        <dbReference type="PROSITE" id="PS50804"/>
    </source>
</evidence>
<dbReference type="PANTHER" id="PTHR45935">
    <property type="entry name" value="PROTEIN ZBED8-RELATED"/>
    <property type="match status" value="1"/>
</dbReference>
<dbReference type="InterPro" id="IPR038269">
    <property type="entry name" value="SCAN_sf"/>
</dbReference>
<evidence type="ECO:0000313" key="4">
    <source>
        <dbReference type="Proteomes" id="UP000472272"/>
    </source>
</evidence>
<dbReference type="CDD" id="cd07936">
    <property type="entry name" value="SCAN"/>
    <property type="match status" value="1"/>
</dbReference>